<evidence type="ECO:0000313" key="5">
    <source>
        <dbReference type="EMBL" id="GAF85427.1"/>
    </source>
</evidence>
<dbReference type="SUPFAM" id="SSF54713">
    <property type="entry name" value="Elongation factor Ts (EF-Ts), dimerisation domain"/>
    <property type="match status" value="1"/>
</dbReference>
<evidence type="ECO:0000256" key="3">
    <source>
        <dbReference type="ARBA" id="ARBA00022917"/>
    </source>
</evidence>
<keyword evidence="3" id="KW-0648">Protein biosynthesis</keyword>
<evidence type="ECO:0000256" key="1">
    <source>
        <dbReference type="ARBA" id="ARBA00005532"/>
    </source>
</evidence>
<dbReference type="GO" id="GO:0003746">
    <property type="term" value="F:translation elongation factor activity"/>
    <property type="evidence" value="ECO:0007669"/>
    <property type="project" value="UniProtKB-KW"/>
</dbReference>
<dbReference type="AlphaFoldDB" id="X0TB67"/>
<dbReference type="NCBIfam" id="TIGR00116">
    <property type="entry name" value="tsf"/>
    <property type="match status" value="1"/>
</dbReference>
<dbReference type="FunFam" id="1.10.8.10:FF:000001">
    <property type="entry name" value="Elongation factor Ts"/>
    <property type="match status" value="1"/>
</dbReference>
<evidence type="ECO:0000256" key="2">
    <source>
        <dbReference type="ARBA" id="ARBA00022768"/>
    </source>
</evidence>
<gene>
    <name evidence="5" type="ORF">S01H1_04695</name>
</gene>
<feature type="domain" description="Translation elongation factor EFTs/EF1B dimerisation" evidence="4">
    <location>
        <begin position="46"/>
        <end position="198"/>
    </location>
</feature>
<protein>
    <recommendedName>
        <fullName evidence="4">Translation elongation factor EFTs/EF1B dimerisation domain-containing protein</fullName>
    </recommendedName>
</protein>
<dbReference type="GO" id="GO:0005737">
    <property type="term" value="C:cytoplasm"/>
    <property type="evidence" value="ECO:0007669"/>
    <property type="project" value="UniProtKB-ARBA"/>
</dbReference>
<organism evidence="5">
    <name type="scientific">marine sediment metagenome</name>
    <dbReference type="NCBI Taxonomy" id="412755"/>
    <lineage>
        <taxon>unclassified sequences</taxon>
        <taxon>metagenomes</taxon>
        <taxon>ecological metagenomes</taxon>
    </lineage>
</organism>
<dbReference type="Gene3D" id="1.10.286.20">
    <property type="match status" value="1"/>
</dbReference>
<dbReference type="InterPro" id="IPR001816">
    <property type="entry name" value="Transl_elong_EFTs/EF1B"/>
</dbReference>
<comment type="similarity">
    <text evidence="1">Belongs to the EF-Ts family.</text>
</comment>
<dbReference type="PANTHER" id="PTHR11741">
    <property type="entry name" value="ELONGATION FACTOR TS"/>
    <property type="match status" value="1"/>
</dbReference>
<proteinExistence type="inferred from homology"/>
<accession>X0TB67</accession>
<dbReference type="PANTHER" id="PTHR11741:SF0">
    <property type="entry name" value="ELONGATION FACTOR TS, MITOCHONDRIAL"/>
    <property type="match status" value="1"/>
</dbReference>
<dbReference type="InterPro" id="IPR014039">
    <property type="entry name" value="Transl_elong_EFTs/EF1B_dimer"/>
</dbReference>
<dbReference type="InterPro" id="IPR009060">
    <property type="entry name" value="UBA-like_sf"/>
</dbReference>
<dbReference type="HAMAP" id="MF_00050">
    <property type="entry name" value="EF_Ts"/>
    <property type="match status" value="1"/>
</dbReference>
<dbReference type="Pfam" id="PF00889">
    <property type="entry name" value="EF_TS"/>
    <property type="match status" value="1"/>
</dbReference>
<dbReference type="FunFam" id="1.10.286.20:FF:000001">
    <property type="entry name" value="Elongation factor Ts"/>
    <property type="match status" value="1"/>
</dbReference>
<dbReference type="Gene3D" id="1.10.8.10">
    <property type="entry name" value="DNA helicase RuvA subunit, C-terminal domain"/>
    <property type="match status" value="1"/>
</dbReference>
<sequence>MMEVSLDKVRRLREETLARILDCKKALVETKGDLEEAKRILRRKGIEIARRKSGERTAQGIITSYIHHNGRVGTLLEIHCQSDFVAKNSEFQEFAKNIAMHIAASDPRWISAEEIPGKVLEEEKTILKAQAEKEGKPNKIIEKIVEGRIKKFYSEVCLLEQPFFKDEKKTVRQHLEEFIAKVGENVKIHRFVRYQLREGQNN</sequence>
<dbReference type="InterPro" id="IPR036402">
    <property type="entry name" value="EF-Ts_dimer_sf"/>
</dbReference>
<dbReference type="Gene3D" id="3.30.479.20">
    <property type="entry name" value="Elongation factor Ts, dimerisation domain"/>
    <property type="match status" value="1"/>
</dbReference>
<dbReference type="SUPFAM" id="SSF46934">
    <property type="entry name" value="UBA-like"/>
    <property type="match status" value="1"/>
</dbReference>
<reference evidence="5" key="1">
    <citation type="journal article" date="2014" name="Front. Microbiol.">
        <title>High frequency of phylogenetically diverse reductive dehalogenase-homologous genes in deep subseafloor sedimentary metagenomes.</title>
        <authorList>
            <person name="Kawai M."/>
            <person name="Futagami T."/>
            <person name="Toyoda A."/>
            <person name="Takaki Y."/>
            <person name="Nishi S."/>
            <person name="Hori S."/>
            <person name="Arai W."/>
            <person name="Tsubouchi T."/>
            <person name="Morono Y."/>
            <person name="Uchiyama I."/>
            <person name="Ito T."/>
            <person name="Fujiyama A."/>
            <person name="Inagaki F."/>
            <person name="Takami H."/>
        </authorList>
    </citation>
    <scope>NUCLEOTIDE SEQUENCE</scope>
    <source>
        <strain evidence="5">Expedition CK06-06</strain>
    </source>
</reference>
<keyword evidence="2" id="KW-0251">Elongation factor</keyword>
<name>X0TB67_9ZZZZ</name>
<dbReference type="EMBL" id="BARS01002467">
    <property type="protein sequence ID" value="GAF85427.1"/>
    <property type="molecule type" value="Genomic_DNA"/>
</dbReference>
<dbReference type="CDD" id="cd14275">
    <property type="entry name" value="UBA_EF-Ts"/>
    <property type="match status" value="1"/>
</dbReference>
<evidence type="ECO:0000259" key="4">
    <source>
        <dbReference type="Pfam" id="PF00889"/>
    </source>
</evidence>
<comment type="caution">
    <text evidence="5">The sequence shown here is derived from an EMBL/GenBank/DDBJ whole genome shotgun (WGS) entry which is preliminary data.</text>
</comment>